<dbReference type="InterPro" id="IPR002227">
    <property type="entry name" value="Tyrosinase_Cu-bd"/>
</dbReference>
<comment type="similarity">
    <text evidence="2">Belongs to the tyrosinase family.</text>
</comment>
<keyword evidence="6" id="KW-0186">Copper</keyword>
<evidence type="ECO:0000256" key="5">
    <source>
        <dbReference type="ARBA" id="ARBA00023002"/>
    </source>
</evidence>
<evidence type="ECO:0000259" key="9">
    <source>
        <dbReference type="PROSITE" id="PS00498"/>
    </source>
</evidence>
<accession>A0ABU6SE88</accession>
<evidence type="ECO:0000259" key="8">
    <source>
        <dbReference type="PROSITE" id="PS00497"/>
    </source>
</evidence>
<dbReference type="PRINTS" id="PR00092">
    <property type="entry name" value="TYROSINASE"/>
</dbReference>
<name>A0ABU6SE88_9FABA</name>
<sequence>MASLSPLSFLATTKVSLCSPSSSNAPNGHRIAKVSCNGSNPQEQQQRQKKKKDIILGNRRDVLLGLGGLGASAAAFSYNPFATAEPVVPDVHGCNKPTLPPGAKPIACCPPNYENKEPIDYVIPNYQTLRIRKPAHDYDDLEKYKKALNIMKSLPDDHPHSWTQQSRIHCAYCHNSYHQKGHTDIEMQVHFSWIFFPFHRWYLYFYERILGKLIDDPTFAIPFWNWDAPEGMEIPAIFTDRKSPLYNDLRNQNHQPPTLVDLNWNGRTGVDTSGDVEANLATMYRQVYEVKRPICFYGKPFRAGDKPYSSRTGSGSVELVPHNTVHSWTGDKTQPNLEDMGALYAAARDPIFYCHHANIDRMWTIWKSFGRKDITDPDYQNASYVFYDENENLVRVKNSDAFDSKKLGYDYKQLDLPWQKAQPKPRRTKAQRNGRRVVKKVDLPFTLKDKIVSTVVKRPHINRSQAEKDEKEESLVFSLQFDRTKHLKFDVLINEEEDYNWANPKYREFAGSFVNVSHAAQTSSDAGSTETTFSIGITDLLDQLDADDEDSIVVILVPQYGDEVIVKDINISFEDCNN</sequence>
<dbReference type="Pfam" id="PF12142">
    <property type="entry name" value="PPO1_DWL"/>
    <property type="match status" value="1"/>
</dbReference>
<dbReference type="InterPro" id="IPR022740">
    <property type="entry name" value="Polyphenol_oxidase_C"/>
</dbReference>
<dbReference type="PIRSF" id="PIRSF000290">
    <property type="entry name" value="PPO_plant"/>
    <property type="match status" value="1"/>
</dbReference>
<keyword evidence="3" id="KW-0479">Metal-binding</keyword>
<dbReference type="PROSITE" id="PS00498">
    <property type="entry name" value="TYROSINASE_2"/>
    <property type="match status" value="1"/>
</dbReference>
<proteinExistence type="inferred from homology"/>
<keyword evidence="7" id="KW-1015">Disulfide bond</keyword>
<dbReference type="InterPro" id="IPR016213">
    <property type="entry name" value="Polyphenol_oxidase"/>
</dbReference>
<dbReference type="SUPFAM" id="SSF48056">
    <property type="entry name" value="Di-copper centre-containing domain"/>
    <property type="match status" value="1"/>
</dbReference>
<dbReference type="InterPro" id="IPR022739">
    <property type="entry name" value="Polyphenol_oxidase_cen"/>
</dbReference>
<evidence type="ECO:0000313" key="11">
    <source>
        <dbReference type="Proteomes" id="UP001341840"/>
    </source>
</evidence>
<dbReference type="Gene3D" id="1.10.1280.10">
    <property type="entry name" value="Di-copper center containing domain from catechol oxidase"/>
    <property type="match status" value="1"/>
</dbReference>
<feature type="domain" description="Tyrosinase copper-binding" evidence="9">
    <location>
        <begin position="349"/>
        <end position="360"/>
    </location>
</feature>
<dbReference type="Pfam" id="PF00264">
    <property type="entry name" value="Tyrosinase"/>
    <property type="match status" value="1"/>
</dbReference>
<dbReference type="EMBL" id="JASCZI010060624">
    <property type="protein sequence ID" value="MED6134702.1"/>
    <property type="molecule type" value="Genomic_DNA"/>
</dbReference>
<dbReference type="PANTHER" id="PTHR11474:SF76">
    <property type="entry name" value="SHKT DOMAIN-CONTAINING PROTEIN"/>
    <property type="match status" value="1"/>
</dbReference>
<dbReference type="InterPro" id="IPR050316">
    <property type="entry name" value="Tyrosinase/Hemocyanin"/>
</dbReference>
<keyword evidence="11" id="KW-1185">Reference proteome</keyword>
<evidence type="ECO:0000256" key="2">
    <source>
        <dbReference type="ARBA" id="ARBA00009928"/>
    </source>
</evidence>
<reference evidence="10 11" key="1">
    <citation type="journal article" date="2023" name="Plants (Basel)">
        <title>Bridging the Gap: Combining Genomics and Transcriptomics Approaches to Understand Stylosanthes scabra, an Orphan Legume from the Brazilian Caatinga.</title>
        <authorList>
            <person name="Ferreira-Neto J.R.C."/>
            <person name="da Silva M.D."/>
            <person name="Binneck E."/>
            <person name="de Melo N.F."/>
            <person name="da Silva R.H."/>
            <person name="de Melo A.L.T.M."/>
            <person name="Pandolfi V."/>
            <person name="Bustamante F.O."/>
            <person name="Brasileiro-Vidal A.C."/>
            <person name="Benko-Iseppon A.M."/>
        </authorList>
    </citation>
    <scope>NUCLEOTIDE SEQUENCE [LARGE SCALE GENOMIC DNA]</scope>
    <source>
        <tissue evidence="10">Leaves</tissue>
    </source>
</reference>
<gene>
    <name evidence="10" type="ORF">PIB30_039537</name>
</gene>
<evidence type="ECO:0000256" key="6">
    <source>
        <dbReference type="ARBA" id="ARBA00023008"/>
    </source>
</evidence>
<dbReference type="InterPro" id="IPR008922">
    <property type="entry name" value="Di-copper_centre_dom_sf"/>
</dbReference>
<evidence type="ECO:0000256" key="3">
    <source>
        <dbReference type="ARBA" id="ARBA00022723"/>
    </source>
</evidence>
<keyword evidence="5" id="KW-0560">Oxidoreductase</keyword>
<dbReference type="PANTHER" id="PTHR11474">
    <property type="entry name" value="TYROSINASE FAMILY MEMBER"/>
    <property type="match status" value="1"/>
</dbReference>
<evidence type="ECO:0000256" key="1">
    <source>
        <dbReference type="ARBA" id="ARBA00001973"/>
    </source>
</evidence>
<feature type="domain" description="Tyrosinase copper-binding" evidence="8">
    <location>
        <begin position="190"/>
        <end position="207"/>
    </location>
</feature>
<organism evidence="10 11">
    <name type="scientific">Stylosanthes scabra</name>
    <dbReference type="NCBI Taxonomy" id="79078"/>
    <lineage>
        <taxon>Eukaryota</taxon>
        <taxon>Viridiplantae</taxon>
        <taxon>Streptophyta</taxon>
        <taxon>Embryophyta</taxon>
        <taxon>Tracheophyta</taxon>
        <taxon>Spermatophyta</taxon>
        <taxon>Magnoliopsida</taxon>
        <taxon>eudicotyledons</taxon>
        <taxon>Gunneridae</taxon>
        <taxon>Pentapetalae</taxon>
        <taxon>rosids</taxon>
        <taxon>fabids</taxon>
        <taxon>Fabales</taxon>
        <taxon>Fabaceae</taxon>
        <taxon>Papilionoideae</taxon>
        <taxon>50 kb inversion clade</taxon>
        <taxon>dalbergioids sensu lato</taxon>
        <taxon>Dalbergieae</taxon>
        <taxon>Pterocarpus clade</taxon>
        <taxon>Stylosanthes</taxon>
    </lineage>
</organism>
<keyword evidence="4" id="KW-0883">Thioether bond</keyword>
<evidence type="ECO:0000313" key="10">
    <source>
        <dbReference type="EMBL" id="MED6134702.1"/>
    </source>
</evidence>
<comment type="caution">
    <text evidence="10">The sequence shown here is derived from an EMBL/GenBank/DDBJ whole genome shotgun (WGS) entry which is preliminary data.</text>
</comment>
<protein>
    <recommendedName>
        <fullName evidence="8 9">Tyrosinase copper-binding domain-containing protein</fullName>
    </recommendedName>
</protein>
<evidence type="ECO:0000256" key="4">
    <source>
        <dbReference type="ARBA" id="ARBA00022784"/>
    </source>
</evidence>
<dbReference type="Pfam" id="PF12143">
    <property type="entry name" value="PPO1_KFDV"/>
    <property type="match status" value="1"/>
</dbReference>
<comment type="cofactor">
    <cofactor evidence="1">
        <name>Cu(2+)</name>
        <dbReference type="ChEBI" id="CHEBI:29036"/>
    </cofactor>
</comment>
<evidence type="ECO:0000256" key="7">
    <source>
        <dbReference type="ARBA" id="ARBA00023157"/>
    </source>
</evidence>
<dbReference type="PROSITE" id="PS00497">
    <property type="entry name" value="TYROSINASE_1"/>
    <property type="match status" value="1"/>
</dbReference>
<dbReference type="Proteomes" id="UP001341840">
    <property type="component" value="Unassembled WGS sequence"/>
</dbReference>